<comment type="caution">
    <text evidence="1">The sequence shown here is derived from an EMBL/GenBank/DDBJ whole genome shotgun (WGS) entry which is preliminary data.</text>
</comment>
<dbReference type="EMBL" id="RJTH01000013">
    <property type="protein sequence ID" value="RUM21347.1"/>
    <property type="molecule type" value="Genomic_DNA"/>
</dbReference>
<dbReference type="AlphaFoldDB" id="A0A3S0S7F0"/>
<keyword evidence="1" id="KW-0808">Transferase</keyword>
<keyword evidence="2" id="KW-1185">Reference proteome</keyword>
<dbReference type="Pfam" id="PF05014">
    <property type="entry name" value="Nuc_deoxyrib_tr"/>
    <property type="match status" value="1"/>
</dbReference>
<gene>
    <name evidence="1" type="ORF">EFQ99_28145</name>
</gene>
<dbReference type="GO" id="GO:0070694">
    <property type="term" value="F:5-hydroxymethyl-dUMP N-hydrolase activity"/>
    <property type="evidence" value="ECO:0007669"/>
    <property type="project" value="TreeGrafter"/>
</dbReference>
<dbReference type="InterPro" id="IPR007710">
    <property type="entry name" value="Nucleoside_deoxyribTrfase"/>
</dbReference>
<dbReference type="PANTHER" id="PTHR15364:SF0">
    <property type="entry name" value="2'-DEOXYNUCLEOSIDE 5'-PHOSPHATE N-HYDROLASE 1"/>
    <property type="match status" value="1"/>
</dbReference>
<dbReference type="GO" id="GO:0009159">
    <property type="term" value="P:deoxyribonucleoside monophosphate catabolic process"/>
    <property type="evidence" value="ECO:0007669"/>
    <property type="project" value="TreeGrafter"/>
</dbReference>
<accession>A0A3S0S7F0</accession>
<organism evidence="1 2">
    <name type="scientific">Rhizobium vallis</name>
    <dbReference type="NCBI Taxonomy" id="634290"/>
    <lineage>
        <taxon>Bacteria</taxon>
        <taxon>Pseudomonadati</taxon>
        <taxon>Pseudomonadota</taxon>
        <taxon>Alphaproteobacteria</taxon>
        <taxon>Hyphomicrobiales</taxon>
        <taxon>Rhizobiaceae</taxon>
        <taxon>Rhizobium/Agrobacterium group</taxon>
        <taxon>Rhizobium</taxon>
    </lineage>
</organism>
<dbReference type="InterPro" id="IPR051239">
    <property type="entry name" value="2'-dNMP_N-hydrolase"/>
</dbReference>
<dbReference type="Proteomes" id="UP000278823">
    <property type="component" value="Unassembled WGS sequence"/>
</dbReference>
<protein>
    <submittedName>
        <fullName evidence="1">Nucleoside 2-deoxyribosyltransferase</fullName>
    </submittedName>
</protein>
<evidence type="ECO:0000313" key="2">
    <source>
        <dbReference type="Proteomes" id="UP000278823"/>
    </source>
</evidence>
<proteinExistence type="predicted"/>
<dbReference type="RefSeq" id="WP_126924428.1">
    <property type="nucleotide sequence ID" value="NZ_ML133697.1"/>
</dbReference>
<dbReference type="SUPFAM" id="SSF52309">
    <property type="entry name" value="N-(deoxy)ribosyltransferase-like"/>
    <property type="match status" value="1"/>
</dbReference>
<sequence length="208" mass="22331">MTTIYLAGPEVFLPDAMPIIAEKRRLARQFGFEPTGPGSDENQTPVKLTAAEIYARNDTAMRRAEICLANITPFRGVSADPGTVYEIGFMIALGKSVFAYSNHPDDYGARVRSVWYAGLEIDETSGRPRGPDGIAIENHGMADNLMIDGGVEATGGKVFRAVALPTDPARDLAVYFEALQAIAGMRADDGQLRTGSGRADITPPVSPR</sequence>
<dbReference type="Gene3D" id="3.40.50.450">
    <property type="match status" value="1"/>
</dbReference>
<dbReference type="PANTHER" id="PTHR15364">
    <property type="entry name" value="2'-DEOXYNUCLEOSIDE 5'-PHOSPHATE N-HYDROLASE 1"/>
    <property type="match status" value="1"/>
</dbReference>
<dbReference type="GO" id="GO:0016740">
    <property type="term" value="F:transferase activity"/>
    <property type="evidence" value="ECO:0007669"/>
    <property type="project" value="UniProtKB-KW"/>
</dbReference>
<dbReference type="OrthoDB" id="9795789at2"/>
<name>A0A3S0S7F0_9HYPH</name>
<evidence type="ECO:0000313" key="1">
    <source>
        <dbReference type="EMBL" id="RUM21347.1"/>
    </source>
</evidence>
<reference evidence="2" key="1">
    <citation type="submission" date="2018-11" db="EMBL/GenBank/DDBJ databases">
        <title>Rhizobium chutanense sp. nov., isolated from root nodules of Phaseolus vulgaris in China.</title>
        <authorList>
            <person name="Huo Y."/>
        </authorList>
    </citation>
    <scope>NUCLEOTIDE SEQUENCE [LARGE SCALE GENOMIC DNA]</scope>
    <source>
        <strain evidence="2">CCBAU 65647</strain>
    </source>
</reference>